<dbReference type="Proteomes" id="UP000051380">
    <property type="component" value="Unassembled WGS sequence"/>
</dbReference>
<dbReference type="RefSeq" id="WP_057028998.1">
    <property type="nucleotide sequence ID" value="NZ_LJYF01000031.1"/>
</dbReference>
<dbReference type="Gene3D" id="3.40.50.1820">
    <property type="entry name" value="alpha/beta hydrolase"/>
    <property type="match status" value="1"/>
</dbReference>
<organism evidence="3 4">
    <name type="scientific">Bradyrhizobium yuanmingense</name>
    <dbReference type="NCBI Taxonomy" id="108015"/>
    <lineage>
        <taxon>Bacteria</taxon>
        <taxon>Pseudomonadati</taxon>
        <taxon>Pseudomonadota</taxon>
        <taxon>Alphaproteobacteria</taxon>
        <taxon>Hyphomicrobiales</taxon>
        <taxon>Nitrobacteraceae</taxon>
        <taxon>Bradyrhizobium</taxon>
    </lineage>
</organism>
<evidence type="ECO:0000313" key="3">
    <source>
        <dbReference type="EMBL" id="KRP92306.1"/>
    </source>
</evidence>
<dbReference type="GO" id="GO:0016787">
    <property type="term" value="F:hydrolase activity"/>
    <property type="evidence" value="ECO:0007669"/>
    <property type="project" value="UniProtKB-KW"/>
</dbReference>
<dbReference type="SUPFAM" id="SSF53474">
    <property type="entry name" value="alpha/beta-Hydrolases"/>
    <property type="match status" value="1"/>
</dbReference>
<accession>A0A0R3C436</accession>
<dbReference type="Pfam" id="PF07859">
    <property type="entry name" value="Abhydrolase_3"/>
    <property type="match status" value="1"/>
</dbReference>
<dbReference type="InterPro" id="IPR050300">
    <property type="entry name" value="GDXG_lipolytic_enzyme"/>
</dbReference>
<comment type="caution">
    <text evidence="3">The sequence shown here is derived from an EMBL/GenBank/DDBJ whole genome shotgun (WGS) entry which is preliminary data.</text>
</comment>
<dbReference type="PANTHER" id="PTHR48081:SF33">
    <property type="entry name" value="KYNURENINE FORMAMIDASE"/>
    <property type="match status" value="1"/>
</dbReference>
<dbReference type="OrthoDB" id="9771666at2"/>
<protein>
    <submittedName>
        <fullName evidence="3">Esterase</fullName>
    </submittedName>
</protein>
<dbReference type="STRING" id="108015.GA0061099_1004548"/>
<keyword evidence="1" id="KW-0378">Hydrolase</keyword>
<dbReference type="AlphaFoldDB" id="A0A0R3C436"/>
<dbReference type="EMBL" id="LJYF01000031">
    <property type="protein sequence ID" value="KRP92306.1"/>
    <property type="molecule type" value="Genomic_DNA"/>
</dbReference>
<dbReference type="PANTHER" id="PTHR48081">
    <property type="entry name" value="AB HYDROLASE SUPERFAMILY PROTEIN C4A8.06C"/>
    <property type="match status" value="1"/>
</dbReference>
<reference evidence="3 4" key="1">
    <citation type="submission" date="2015-09" db="EMBL/GenBank/DDBJ databases">
        <title>Draft Genome Sequence of the Strain BR 3267 (Bradyrhizobium yuanmingense) recommended as inoculant for cowpea in Brazil.</title>
        <authorList>
            <person name="Simoes-Araujo J.L."/>
            <person name="Zilli J.E."/>
        </authorList>
    </citation>
    <scope>NUCLEOTIDE SEQUENCE [LARGE SCALE GENOMIC DNA]</scope>
    <source>
        <strain evidence="3 4">BR3267</strain>
    </source>
</reference>
<dbReference type="InterPro" id="IPR013094">
    <property type="entry name" value="AB_hydrolase_3"/>
</dbReference>
<feature type="domain" description="Alpha/beta hydrolase fold-3" evidence="2">
    <location>
        <begin position="65"/>
        <end position="193"/>
    </location>
</feature>
<evidence type="ECO:0000313" key="4">
    <source>
        <dbReference type="Proteomes" id="UP000051380"/>
    </source>
</evidence>
<proteinExistence type="predicted"/>
<evidence type="ECO:0000256" key="1">
    <source>
        <dbReference type="ARBA" id="ARBA00022801"/>
    </source>
</evidence>
<dbReference type="InterPro" id="IPR029058">
    <property type="entry name" value="AB_hydrolase_fold"/>
</dbReference>
<gene>
    <name evidence="3" type="ORF">AOQ72_29395</name>
</gene>
<name>A0A0R3C436_9BRAD</name>
<sequence>MRDWDDAYANSAHIPGSDKLPALWAERAAAYRAGLKEFRPDIAYGAGERQRLDLILPDGDSMGLVVFVHGGYWMRFDKSTWTDLAEGARHHGWTVALPSYTLAPAARISDITAEITAAIAKAASLVSGPIRLAGHSAGGHLVTRMLCGDSRLESAVYNRIAGTLSISGLHDLRPLLKTGMNETLRMTMEEATLESAALHLPRGRSPVTAWVGGSERPEFIRQSDLMANIWTGFDVPTHLVVEPGLNHFTVIDGLKDPSSQITARLIGLDE</sequence>
<evidence type="ECO:0000259" key="2">
    <source>
        <dbReference type="Pfam" id="PF07859"/>
    </source>
</evidence>